<gene>
    <name evidence="3" type="ORF">GCM10022409_36660</name>
</gene>
<comment type="caution">
    <text evidence="3">The sequence shown here is derived from an EMBL/GenBank/DDBJ whole genome shotgun (WGS) entry which is preliminary data.</text>
</comment>
<evidence type="ECO:0000313" key="4">
    <source>
        <dbReference type="Proteomes" id="UP001501469"/>
    </source>
</evidence>
<organism evidence="3 4">
    <name type="scientific">Hymenobacter glaciei</name>
    <dbReference type="NCBI Taxonomy" id="877209"/>
    <lineage>
        <taxon>Bacteria</taxon>
        <taxon>Pseudomonadati</taxon>
        <taxon>Bacteroidota</taxon>
        <taxon>Cytophagia</taxon>
        <taxon>Cytophagales</taxon>
        <taxon>Hymenobacteraceae</taxon>
        <taxon>Hymenobacter</taxon>
    </lineage>
</organism>
<evidence type="ECO:0000313" key="3">
    <source>
        <dbReference type="EMBL" id="GAA4047185.1"/>
    </source>
</evidence>
<proteinExistence type="inferred from homology"/>
<dbReference type="Proteomes" id="UP001501469">
    <property type="component" value="Unassembled WGS sequence"/>
</dbReference>
<keyword evidence="4" id="KW-1185">Reference proteome</keyword>
<dbReference type="InterPro" id="IPR029058">
    <property type="entry name" value="AB_hydrolase_fold"/>
</dbReference>
<dbReference type="SUPFAM" id="SSF53474">
    <property type="entry name" value="alpha/beta-Hydrolases"/>
    <property type="match status" value="1"/>
</dbReference>
<comment type="similarity">
    <text evidence="1">Belongs to the AB hydrolase superfamily.</text>
</comment>
<sequence>MDALARNNVTITGTGTQAIVLVHGFGCDQHMWRFITPAFVDRYRVVLLDLVGAGQSDLEAYDPAHYSTLEAHAEDVLEVLNALNLYDVVLVGHSVSGTIGMLAAIRAPERVAKLVLVAPSPRFLNDVGYTGGFEQADIDELLETMDNNYLGWSAALTPVIMGQPAESALTGELHQSFCRTTPAIAQHFARVTFLADNRADLPRVHTPCLIIQCAHDALAPVAVGNYLHQQLAGSELVLLPTTGHCPHLSEPRGTIAAIEAFLKQDRSPA</sequence>
<name>A0ABP7UM73_9BACT</name>
<dbReference type="Gene3D" id="3.40.50.1820">
    <property type="entry name" value="alpha/beta hydrolase"/>
    <property type="match status" value="1"/>
</dbReference>
<evidence type="ECO:0000256" key="1">
    <source>
        <dbReference type="ARBA" id="ARBA00008645"/>
    </source>
</evidence>
<dbReference type="EMBL" id="BAABDK010000029">
    <property type="protein sequence ID" value="GAA4047185.1"/>
    <property type="molecule type" value="Genomic_DNA"/>
</dbReference>
<evidence type="ECO:0000259" key="2">
    <source>
        <dbReference type="Pfam" id="PF12697"/>
    </source>
</evidence>
<dbReference type="GO" id="GO:0016787">
    <property type="term" value="F:hydrolase activity"/>
    <property type="evidence" value="ECO:0007669"/>
    <property type="project" value="UniProtKB-KW"/>
</dbReference>
<accession>A0ABP7UM73</accession>
<dbReference type="InterPro" id="IPR000073">
    <property type="entry name" value="AB_hydrolase_1"/>
</dbReference>
<dbReference type="PANTHER" id="PTHR43039">
    <property type="entry name" value="ESTERASE-RELATED"/>
    <property type="match status" value="1"/>
</dbReference>
<keyword evidence="3" id="KW-0378">Hydrolase</keyword>
<dbReference type="PRINTS" id="PR00111">
    <property type="entry name" value="ABHYDROLASE"/>
</dbReference>
<feature type="domain" description="AB hydrolase-1" evidence="2">
    <location>
        <begin position="19"/>
        <end position="256"/>
    </location>
</feature>
<protein>
    <submittedName>
        <fullName evidence="3">Alpha/beta hydrolase</fullName>
    </submittedName>
</protein>
<dbReference type="Pfam" id="PF12697">
    <property type="entry name" value="Abhydrolase_6"/>
    <property type="match status" value="1"/>
</dbReference>
<reference evidence="4" key="1">
    <citation type="journal article" date="2019" name="Int. J. Syst. Evol. Microbiol.">
        <title>The Global Catalogue of Microorganisms (GCM) 10K type strain sequencing project: providing services to taxonomists for standard genome sequencing and annotation.</title>
        <authorList>
            <consortium name="The Broad Institute Genomics Platform"/>
            <consortium name="The Broad Institute Genome Sequencing Center for Infectious Disease"/>
            <person name="Wu L."/>
            <person name="Ma J."/>
        </authorList>
    </citation>
    <scope>NUCLEOTIDE SEQUENCE [LARGE SCALE GENOMIC DNA]</scope>
    <source>
        <strain evidence="4">JCM 17225</strain>
    </source>
</reference>
<dbReference type="RefSeq" id="WP_345057401.1">
    <property type="nucleotide sequence ID" value="NZ_BAABDK010000029.1"/>
</dbReference>